<name>A0ACC0A3J5_CATRO</name>
<evidence type="ECO:0000313" key="1">
    <source>
        <dbReference type="EMBL" id="KAI5654527.1"/>
    </source>
</evidence>
<sequence>MDTHIHISPLILFKSKHGLTYRPFLHFALPNNPCISFRAEINFGTKSTQNDNVFFDEAAYEAERLSRDAEARKAMAETSQKETRNEDDPKAWKWIIRKRIWDSMEAQNIAQFPRPVHHRIPNFVGAHIAANKLVNLEEFKLAKCVKVNPDTPQKQVRFLTLNDGKKLLTPQPRLRTGFFSILELQMLNPNTIKEACTSAGVAKYGRPIGLDEKIKVDLIVIGSVAVNPKTGARLGKGEGFAELEYGILRYMGAIDDLTPIVTSVHDEQLVDDIPVEKLLIHDVPVDIICTPTQIVYTNTCIPKPLGIYWDKLSPEKLGQIKILRELKSQIEQETGEKLPSGPSEKLPPTAQRKRR</sequence>
<comment type="caution">
    <text evidence="1">The sequence shown here is derived from an EMBL/GenBank/DDBJ whole genome shotgun (WGS) entry which is preliminary data.</text>
</comment>
<evidence type="ECO:0000313" key="2">
    <source>
        <dbReference type="Proteomes" id="UP001060085"/>
    </source>
</evidence>
<keyword evidence="2" id="KW-1185">Reference proteome</keyword>
<dbReference type="Proteomes" id="UP001060085">
    <property type="component" value="Linkage Group LG07"/>
</dbReference>
<reference evidence="2" key="1">
    <citation type="journal article" date="2023" name="Nat. Plants">
        <title>Single-cell RNA sequencing provides a high-resolution roadmap for understanding the multicellular compartmentation of specialized metabolism.</title>
        <authorList>
            <person name="Sun S."/>
            <person name="Shen X."/>
            <person name="Li Y."/>
            <person name="Li Y."/>
            <person name="Wang S."/>
            <person name="Li R."/>
            <person name="Zhang H."/>
            <person name="Shen G."/>
            <person name="Guo B."/>
            <person name="Wei J."/>
            <person name="Xu J."/>
            <person name="St-Pierre B."/>
            <person name="Chen S."/>
            <person name="Sun C."/>
        </authorList>
    </citation>
    <scope>NUCLEOTIDE SEQUENCE [LARGE SCALE GENOMIC DNA]</scope>
</reference>
<protein>
    <submittedName>
        <fullName evidence="1">Uncharacterized protein</fullName>
    </submittedName>
</protein>
<accession>A0ACC0A3J5</accession>
<proteinExistence type="predicted"/>
<organism evidence="1 2">
    <name type="scientific">Catharanthus roseus</name>
    <name type="common">Madagascar periwinkle</name>
    <name type="synonym">Vinca rosea</name>
    <dbReference type="NCBI Taxonomy" id="4058"/>
    <lineage>
        <taxon>Eukaryota</taxon>
        <taxon>Viridiplantae</taxon>
        <taxon>Streptophyta</taxon>
        <taxon>Embryophyta</taxon>
        <taxon>Tracheophyta</taxon>
        <taxon>Spermatophyta</taxon>
        <taxon>Magnoliopsida</taxon>
        <taxon>eudicotyledons</taxon>
        <taxon>Gunneridae</taxon>
        <taxon>Pentapetalae</taxon>
        <taxon>asterids</taxon>
        <taxon>lamiids</taxon>
        <taxon>Gentianales</taxon>
        <taxon>Apocynaceae</taxon>
        <taxon>Rauvolfioideae</taxon>
        <taxon>Vinceae</taxon>
        <taxon>Catharanthinae</taxon>
        <taxon>Catharanthus</taxon>
    </lineage>
</organism>
<dbReference type="EMBL" id="CM044707">
    <property type="protein sequence ID" value="KAI5654527.1"/>
    <property type="molecule type" value="Genomic_DNA"/>
</dbReference>
<gene>
    <name evidence="1" type="ORF">M9H77_31714</name>
</gene>